<gene>
    <name evidence="6" type="ORF">DM01DRAFT_1319549</name>
</gene>
<dbReference type="GO" id="GO:0035556">
    <property type="term" value="P:intracellular signal transduction"/>
    <property type="evidence" value="ECO:0007669"/>
    <property type="project" value="InterPro"/>
</dbReference>
<evidence type="ECO:0000256" key="2">
    <source>
        <dbReference type="ARBA" id="ARBA00022658"/>
    </source>
</evidence>
<dbReference type="SMART" id="SM00049">
    <property type="entry name" value="DEP"/>
    <property type="match status" value="1"/>
</dbReference>
<sequence>MSPSAPDAQNTPHPPDPSTVDEVGVATTAATPPTLPVPMPLPSPSIQNTSSLPPPSPSPSLATTLPHSRLHQLRAIPDSVRKSYIQQKLPIRNQSLRAFVPQQHQSQPSSPPPKRRIGSSIMLTSLPLLPPLADGSLQDSAAMRSATLTHLTKSPPSRREKRPTRSSSMKHYANKATPLSPPPTQPSAPLLQSASSPTISPRVIHVDVTANTIDPPATPKEDEDFIFADRPLSTLNCTQPILNLTGKNTKDAPPTSASSEIDTLSSKTADDDDDDDTSTVFSPITPMILEPEPLDNNWPPPSPSLSETTMMQKGKKYWRKSSLGDITQSTLSLTAHPKKKSLYTPKRRHSNINLSVDTALVQMQQQQHLESYSASSYDLLGPTSAPPINSLTRQLSHASSFHSSPRCYPALLSKVAFEFYRRLPLRTLVKNDIEYPHSFSGKEAVDCLSQLLRTRDRNLSLVMGRTLGSQHLYHDVTYEHNLRDSQDKIYQFNEDIQLNDNSSFLDIPHSTGDSVDASADTKNLPSGVFTLLTHCYSPTCRRGQGCYSTLCPQNEKYVKRSYSQSSLQDREEQKSLWIHSVPKAVVEATPKDEIKRQECIYELIYTEADFVKSLRYVHNFWVRPLITENIVADEHREHFVQEVFWNLADIEKVNSAMLQALLTLQKEEQTIYSIGDILLMYVPRFDPFVAYGAHQIIGKYKYELEKKRNPLFAQFVYNVERLPDSRRLELNGYLTKPTTRLGRYNLLLREIWKRTPENHPDYVMLPQAIDIITSYLTQVNSEAGKCENIFNLQQIEERLSFKTSTEHVDLALRSPQRQLIMQGRMKRKINSSSDASDLQVFLFDHYLVFAKIKVFDHVEYFKAYRKPIPLELLSISTSTTNLRAKRTSTILSYSRQSVMYPSNYNNPHASTSETMLASSKSGGPSTITFYHHGRKGSPPLTLHVPNSTVRKTWVTCITQQQEQLMQSKCVFSVNTLVKRQFLTSNRVHDTLVIPKKKRDLAKFKAEDDEESEESNAEWLQEDADADDQVYVMLAATDLGVYMGMTPWADQESPLLDDMKRVIPLDKSLQIEILDKPGASSQLLVLADKTLWTFPLDEVFDTVDKPLSMKRGHTVNTNTSFFHVGQCLNKTLVCIVKPNTLSATTIRVLEPISTTNDQKTKTSFSIRRLVRHGNDVGLKPFKDLYLPSEASSIRLLKSKMCISCYREIGVVDMKSFGVQALLDPTDTNLQFVFSRQDIHPVTIFRVQFAEYLVCYDEFGFFVDQRGRLIQTSPFLEWEGEPDAFALSYPHVLAFEPGFVEVRNIITGQIDQLIRGSNIRCTNTRGGMIQGVMNDPDHEGYHNIFQLDRIRPS</sequence>
<dbReference type="InterPro" id="IPR000219">
    <property type="entry name" value="DH_dom"/>
</dbReference>
<evidence type="ECO:0000256" key="3">
    <source>
        <dbReference type="SAM" id="MobiDB-lite"/>
    </source>
</evidence>
<reference evidence="6 7" key="1">
    <citation type="submission" date="2016-07" db="EMBL/GenBank/DDBJ databases">
        <title>Pervasive Adenine N6-methylation of Active Genes in Fungi.</title>
        <authorList>
            <consortium name="DOE Joint Genome Institute"/>
            <person name="Mondo S.J."/>
            <person name="Dannebaum R.O."/>
            <person name="Kuo R.C."/>
            <person name="Labutti K."/>
            <person name="Haridas S."/>
            <person name="Kuo A."/>
            <person name="Salamov A."/>
            <person name="Ahrendt S.R."/>
            <person name="Lipzen A."/>
            <person name="Sullivan W."/>
            <person name="Andreopoulos W.B."/>
            <person name="Clum A."/>
            <person name="Lindquist E."/>
            <person name="Daum C."/>
            <person name="Ramamoorthy G.K."/>
            <person name="Gryganskyi A."/>
            <person name="Culley D."/>
            <person name="Magnuson J.K."/>
            <person name="James T.Y."/>
            <person name="O'Malley M.A."/>
            <person name="Stajich J.E."/>
            <person name="Spatafora J.W."/>
            <person name="Visel A."/>
            <person name="Grigoriev I.V."/>
        </authorList>
    </citation>
    <scope>NUCLEOTIDE SEQUENCE [LARGE SCALE GENOMIC DNA]</scope>
    <source>
        <strain evidence="6 7">NRRL 3301</strain>
    </source>
</reference>
<keyword evidence="7" id="KW-1185">Reference proteome</keyword>
<feature type="domain" description="DH" evidence="4">
    <location>
        <begin position="595"/>
        <end position="782"/>
    </location>
</feature>
<dbReference type="Pfam" id="PF00610">
    <property type="entry name" value="DEP"/>
    <property type="match status" value="1"/>
</dbReference>
<dbReference type="SUPFAM" id="SSF46785">
    <property type="entry name" value="Winged helix' DNA-binding domain"/>
    <property type="match status" value="1"/>
</dbReference>
<dbReference type="SMART" id="SM00325">
    <property type="entry name" value="RhoGEF"/>
    <property type="match status" value="1"/>
</dbReference>
<feature type="region of interest" description="Disordered" evidence="3">
    <location>
        <begin position="148"/>
        <end position="198"/>
    </location>
</feature>
<dbReference type="InterPro" id="IPR011993">
    <property type="entry name" value="PH-like_dom_sf"/>
</dbReference>
<dbReference type="InterPro" id="IPR035899">
    <property type="entry name" value="DBL_dom_sf"/>
</dbReference>
<dbReference type="OrthoDB" id="2272012at2759"/>
<evidence type="ECO:0000313" key="6">
    <source>
        <dbReference type="EMBL" id="ORX57578.1"/>
    </source>
</evidence>
<dbReference type="CDD" id="cd00160">
    <property type="entry name" value="RhoGEF"/>
    <property type="match status" value="1"/>
</dbReference>
<dbReference type="InterPro" id="IPR036388">
    <property type="entry name" value="WH-like_DNA-bd_sf"/>
</dbReference>
<feature type="compositionally biased region" description="Polar residues" evidence="3">
    <location>
        <begin position="255"/>
        <end position="267"/>
    </location>
</feature>
<evidence type="ECO:0000313" key="7">
    <source>
        <dbReference type="Proteomes" id="UP000242146"/>
    </source>
</evidence>
<dbReference type="SUPFAM" id="SSF50729">
    <property type="entry name" value="PH domain-like"/>
    <property type="match status" value="1"/>
</dbReference>
<keyword evidence="2" id="KW-0344">Guanine-nucleotide releasing factor</keyword>
<dbReference type="InterPro" id="IPR036390">
    <property type="entry name" value="WH_DNA-bd_sf"/>
</dbReference>
<dbReference type="Gene3D" id="1.20.900.10">
    <property type="entry name" value="Dbl homology (DH) domain"/>
    <property type="match status" value="1"/>
</dbReference>
<evidence type="ECO:0000259" key="4">
    <source>
        <dbReference type="PROSITE" id="PS50010"/>
    </source>
</evidence>
<dbReference type="Gene3D" id="1.10.10.10">
    <property type="entry name" value="Winged helix-like DNA-binding domain superfamily/Winged helix DNA-binding domain"/>
    <property type="match status" value="1"/>
</dbReference>
<dbReference type="InterPro" id="IPR041675">
    <property type="entry name" value="PH_5"/>
</dbReference>
<evidence type="ECO:0000259" key="5">
    <source>
        <dbReference type="PROSITE" id="PS50219"/>
    </source>
</evidence>
<feature type="compositionally biased region" description="Polar residues" evidence="3">
    <location>
        <begin position="1"/>
        <end position="11"/>
    </location>
</feature>
<dbReference type="InterPro" id="IPR001180">
    <property type="entry name" value="CNH_dom"/>
</dbReference>
<accession>A0A1X2GN66</accession>
<dbReference type="InterPro" id="IPR052233">
    <property type="entry name" value="Rho-type_GEFs"/>
</dbReference>
<dbReference type="SUPFAM" id="SSF48065">
    <property type="entry name" value="DBL homology domain (DH-domain)"/>
    <property type="match status" value="1"/>
</dbReference>
<name>A0A1X2GN66_9FUNG</name>
<dbReference type="Proteomes" id="UP000242146">
    <property type="component" value="Unassembled WGS sequence"/>
</dbReference>
<dbReference type="SMART" id="SM00036">
    <property type="entry name" value="CNH"/>
    <property type="match status" value="1"/>
</dbReference>
<feature type="compositionally biased region" description="Pro residues" evidence="3">
    <location>
        <begin position="33"/>
        <end position="43"/>
    </location>
</feature>
<feature type="compositionally biased region" description="Low complexity" evidence="3">
    <location>
        <begin position="187"/>
        <end position="197"/>
    </location>
</feature>
<dbReference type="Gene3D" id="2.30.29.30">
    <property type="entry name" value="Pleckstrin-homology domain (PH domain)/Phosphotyrosine-binding domain (PTB)"/>
    <property type="match status" value="1"/>
</dbReference>
<dbReference type="SMART" id="SM00233">
    <property type="entry name" value="PH"/>
    <property type="match status" value="1"/>
</dbReference>
<dbReference type="PANTHER" id="PTHR46572:SF2">
    <property type="entry name" value="RHO1 GDP-GTP EXCHANGE PROTEIN 1-RELATED"/>
    <property type="match status" value="1"/>
</dbReference>
<keyword evidence="1" id="KW-0597">Phosphoprotein</keyword>
<protein>
    <recommendedName>
        <fullName evidence="8">CNH-domain-containing protein</fullName>
    </recommendedName>
</protein>
<evidence type="ECO:0000256" key="1">
    <source>
        <dbReference type="ARBA" id="ARBA00022553"/>
    </source>
</evidence>
<dbReference type="Pfam" id="PF00780">
    <property type="entry name" value="CNH"/>
    <property type="match status" value="1"/>
</dbReference>
<comment type="caution">
    <text evidence="6">The sequence shown here is derived from an EMBL/GenBank/DDBJ whole genome shotgun (WGS) entry which is preliminary data.</text>
</comment>
<dbReference type="Pfam" id="PF15405">
    <property type="entry name" value="PH_5"/>
    <property type="match status" value="1"/>
</dbReference>
<dbReference type="Pfam" id="PF00621">
    <property type="entry name" value="RhoGEF"/>
    <property type="match status" value="1"/>
</dbReference>
<organism evidence="6 7">
    <name type="scientific">Hesseltinella vesiculosa</name>
    <dbReference type="NCBI Taxonomy" id="101127"/>
    <lineage>
        <taxon>Eukaryota</taxon>
        <taxon>Fungi</taxon>
        <taxon>Fungi incertae sedis</taxon>
        <taxon>Mucoromycota</taxon>
        <taxon>Mucoromycotina</taxon>
        <taxon>Mucoromycetes</taxon>
        <taxon>Mucorales</taxon>
        <taxon>Cunninghamellaceae</taxon>
        <taxon>Hesseltinella</taxon>
    </lineage>
</organism>
<feature type="region of interest" description="Disordered" evidence="3">
    <location>
        <begin position="1"/>
        <end position="65"/>
    </location>
</feature>
<dbReference type="InterPro" id="IPR001849">
    <property type="entry name" value="PH_domain"/>
</dbReference>
<dbReference type="PANTHER" id="PTHR46572">
    <property type="entry name" value="RHO1 GDP-GTP EXCHANGE PROTEIN 1-RELATED"/>
    <property type="match status" value="1"/>
</dbReference>
<dbReference type="InterPro" id="IPR000591">
    <property type="entry name" value="DEP_dom"/>
</dbReference>
<proteinExistence type="predicted"/>
<feature type="domain" description="CNH" evidence="5">
    <location>
        <begin position="1009"/>
        <end position="1327"/>
    </location>
</feature>
<dbReference type="EMBL" id="MCGT01000008">
    <property type="protein sequence ID" value="ORX57578.1"/>
    <property type="molecule type" value="Genomic_DNA"/>
</dbReference>
<evidence type="ECO:0008006" key="8">
    <source>
        <dbReference type="Google" id="ProtNLM"/>
    </source>
</evidence>
<dbReference type="PROSITE" id="PS50219">
    <property type="entry name" value="CNH"/>
    <property type="match status" value="1"/>
</dbReference>
<feature type="region of interest" description="Disordered" evidence="3">
    <location>
        <begin position="243"/>
        <end position="277"/>
    </location>
</feature>
<dbReference type="GO" id="GO:0005085">
    <property type="term" value="F:guanyl-nucleotide exchange factor activity"/>
    <property type="evidence" value="ECO:0007669"/>
    <property type="project" value="UniProtKB-KW"/>
</dbReference>
<dbReference type="PROSITE" id="PS50010">
    <property type="entry name" value="DH_2"/>
    <property type="match status" value="1"/>
</dbReference>
<dbReference type="STRING" id="101127.A0A1X2GN66"/>